<dbReference type="InterPro" id="IPR047865">
    <property type="entry name" value="Ribosomal_uL10_bac_type"/>
</dbReference>
<keyword evidence="3" id="KW-0687">Ribonucleoprotein</keyword>
<dbReference type="InterPro" id="IPR001790">
    <property type="entry name" value="Ribosomal_uL10"/>
</dbReference>
<dbReference type="GO" id="GO:1990904">
    <property type="term" value="C:ribonucleoprotein complex"/>
    <property type="evidence" value="ECO:0007669"/>
    <property type="project" value="UniProtKB-KW"/>
</dbReference>
<dbReference type="GO" id="GO:0005840">
    <property type="term" value="C:ribosome"/>
    <property type="evidence" value="ECO:0007669"/>
    <property type="project" value="UniProtKB-KW"/>
</dbReference>
<protein>
    <submittedName>
        <fullName evidence="4">Piso0_000322 protein</fullName>
    </submittedName>
</protein>
<comment type="similarity">
    <text evidence="1">Belongs to the universal ribosomal protein uL10 family.</text>
</comment>
<dbReference type="PANTHER" id="PTHR11560">
    <property type="entry name" value="39S RIBOSOMAL PROTEIN L10, MITOCHONDRIAL"/>
    <property type="match status" value="1"/>
</dbReference>
<dbReference type="InParanoid" id="G8YV45"/>
<dbReference type="Gene3D" id="3.30.70.1730">
    <property type="match status" value="1"/>
</dbReference>
<evidence type="ECO:0000313" key="4">
    <source>
        <dbReference type="EMBL" id="CCE72728.1"/>
    </source>
</evidence>
<dbReference type="FunCoup" id="G8YV45">
    <property type="interactions" value="246"/>
</dbReference>
<gene>
    <name evidence="4" type="primary">Piso0_000322</name>
    <name evidence="4" type="ORF">GNLVRS01_PISO0A06798g</name>
</gene>
<dbReference type="STRING" id="559304.G8YV45"/>
<reference evidence="4 5" key="1">
    <citation type="journal article" date="2012" name="G3 (Bethesda)">
        <title>Pichia sorbitophila, an interspecies yeast hybrid reveals early steps of genome resolution following polyploidization.</title>
        <authorList>
            <person name="Leh Louis V."/>
            <person name="Despons L."/>
            <person name="Friedrich A."/>
            <person name="Martin T."/>
            <person name="Durrens P."/>
            <person name="Casaregola S."/>
            <person name="Neuveglise C."/>
            <person name="Fairhead C."/>
            <person name="Marck C."/>
            <person name="Cruz J.A."/>
            <person name="Straub M.L."/>
            <person name="Kugler V."/>
            <person name="Sacerdot C."/>
            <person name="Uzunov Z."/>
            <person name="Thierry A."/>
            <person name="Weiss S."/>
            <person name="Bleykasten C."/>
            <person name="De Montigny J."/>
            <person name="Jacques N."/>
            <person name="Jung P."/>
            <person name="Lemaire M."/>
            <person name="Mallet S."/>
            <person name="Morel G."/>
            <person name="Richard G.F."/>
            <person name="Sarkar A."/>
            <person name="Savel G."/>
            <person name="Schacherer J."/>
            <person name="Seret M.L."/>
            <person name="Talla E."/>
            <person name="Samson G."/>
            <person name="Jubin C."/>
            <person name="Poulain J."/>
            <person name="Vacherie B."/>
            <person name="Barbe V."/>
            <person name="Pelletier E."/>
            <person name="Sherman D.J."/>
            <person name="Westhof E."/>
            <person name="Weissenbach J."/>
            <person name="Baret P.V."/>
            <person name="Wincker P."/>
            <person name="Gaillardin C."/>
            <person name="Dujon B."/>
            <person name="Souciet J.L."/>
        </authorList>
    </citation>
    <scope>NUCLEOTIDE SEQUENCE [LARGE SCALE GENOMIC DNA]</scope>
    <source>
        <strain evidence="5">ATCC MYA-4447 / BCRC 22081 / CBS 7064 / NBRC 10061 / NRRL Y-12695</strain>
    </source>
</reference>
<organism evidence="4 5">
    <name type="scientific">Pichia sorbitophila (strain ATCC MYA-4447 / BCRC 22081 / CBS 7064 / NBRC 10061 / NRRL Y-12695)</name>
    <name type="common">Hybrid yeast</name>
    <dbReference type="NCBI Taxonomy" id="559304"/>
    <lineage>
        <taxon>Eukaryota</taxon>
        <taxon>Fungi</taxon>
        <taxon>Dikarya</taxon>
        <taxon>Ascomycota</taxon>
        <taxon>Saccharomycotina</taxon>
        <taxon>Pichiomycetes</taxon>
        <taxon>Debaryomycetaceae</taxon>
        <taxon>Millerozyma</taxon>
    </lineage>
</organism>
<dbReference type="OMA" id="FAHHNNL"/>
<accession>G8YV45</accession>
<dbReference type="AlphaFoldDB" id="G8YV45"/>
<dbReference type="SUPFAM" id="SSF160369">
    <property type="entry name" value="Ribosomal protein L10-like"/>
    <property type="match status" value="1"/>
</dbReference>
<sequence>MRGLINISKYGGSVLSRSAGVCALNKIAFRPQFQSLRFQTTESSPIFSLERNTAKPVLSRKTFLVDYYKYLNDSNEIVLFVHHNNLVKAENKKFRSDLRKIGANLNIIRNSIYDVYLKSEHEKDPADAEVSKRNKDRTHPLSPLLNGPTGIITIPKCDPPTVAKVLKVLNSAQEKLILMGARVEQKVLDARQVEEFKDLPSKEELQAQLVGSLTILGGAGLVRTLEASSNVLYLTLEERRKDMDPNEKSNEEN</sequence>
<name>G8YV45_PICSO</name>
<evidence type="ECO:0000313" key="5">
    <source>
        <dbReference type="Proteomes" id="UP000005222"/>
    </source>
</evidence>
<dbReference type="CDD" id="cd05797">
    <property type="entry name" value="Ribosomal_L10"/>
    <property type="match status" value="1"/>
</dbReference>
<dbReference type="Proteomes" id="UP000005222">
    <property type="component" value="Chromosome A"/>
</dbReference>
<dbReference type="InterPro" id="IPR043141">
    <property type="entry name" value="Ribosomal_uL10-like_sf"/>
</dbReference>
<dbReference type="HOGENOM" id="CLU_078018_1_0_1"/>
<dbReference type="EMBL" id="FO082059">
    <property type="protein sequence ID" value="CCE72728.1"/>
    <property type="molecule type" value="Genomic_DNA"/>
</dbReference>
<keyword evidence="5" id="KW-1185">Reference proteome</keyword>
<evidence type="ECO:0000256" key="2">
    <source>
        <dbReference type="ARBA" id="ARBA00022980"/>
    </source>
</evidence>
<evidence type="ECO:0000256" key="1">
    <source>
        <dbReference type="ARBA" id="ARBA00008889"/>
    </source>
</evidence>
<evidence type="ECO:0000256" key="3">
    <source>
        <dbReference type="ARBA" id="ARBA00023274"/>
    </source>
</evidence>
<proteinExistence type="inferred from homology"/>
<keyword evidence="2" id="KW-0689">Ribosomal protein</keyword>
<dbReference type="eggNOG" id="ENOG502QRUI">
    <property type="taxonomic scope" value="Eukaryota"/>
</dbReference>
<dbReference type="Pfam" id="PF00466">
    <property type="entry name" value="Ribosomal_L10"/>
    <property type="match status" value="1"/>
</dbReference>
<dbReference type="OrthoDB" id="360689at2759"/>